<reference evidence="3" key="1">
    <citation type="submission" date="2016-06" db="EMBL/GenBank/DDBJ databases">
        <authorList>
            <person name="Nascimento L."/>
            <person name="Pereira R.V."/>
            <person name="Martins L.F."/>
            <person name="Quaggio R.B."/>
            <person name="Silva A.M."/>
            <person name="Setubal J.C."/>
        </authorList>
    </citation>
    <scope>NUCLEOTIDE SEQUENCE [LARGE SCALE GENOMIC DNA]</scope>
</reference>
<dbReference type="AlphaFoldDB" id="A0A1Y3PRJ7"/>
<keyword evidence="1" id="KW-1133">Transmembrane helix</keyword>
<dbReference type="EMBL" id="LZRT01000070">
    <property type="protein sequence ID" value="OUM87768.1"/>
    <property type="molecule type" value="Genomic_DNA"/>
</dbReference>
<proteinExistence type="predicted"/>
<feature type="transmembrane region" description="Helical" evidence="1">
    <location>
        <begin position="41"/>
        <end position="60"/>
    </location>
</feature>
<evidence type="ECO:0000256" key="1">
    <source>
        <dbReference type="SAM" id="Phobius"/>
    </source>
</evidence>
<keyword evidence="1" id="KW-0812">Transmembrane</keyword>
<keyword evidence="1" id="KW-0472">Membrane</keyword>
<evidence type="ECO:0000313" key="3">
    <source>
        <dbReference type="Proteomes" id="UP000196475"/>
    </source>
</evidence>
<evidence type="ECO:0008006" key="4">
    <source>
        <dbReference type="Google" id="ProtNLM"/>
    </source>
</evidence>
<feature type="transmembrane region" description="Helical" evidence="1">
    <location>
        <begin position="99"/>
        <end position="123"/>
    </location>
</feature>
<dbReference type="Proteomes" id="UP000196475">
    <property type="component" value="Unassembled WGS sequence"/>
</dbReference>
<comment type="caution">
    <text evidence="2">The sequence shown here is derived from an EMBL/GenBank/DDBJ whole genome shotgun (WGS) entry which is preliminary data.</text>
</comment>
<feature type="transmembrane region" description="Helical" evidence="1">
    <location>
        <begin position="66"/>
        <end position="87"/>
    </location>
</feature>
<protein>
    <recommendedName>
        <fullName evidence="4">DUF3397 domain-containing protein</fullName>
    </recommendedName>
</protein>
<feature type="transmembrane region" description="Helical" evidence="1">
    <location>
        <begin position="6"/>
        <end position="29"/>
    </location>
</feature>
<accession>A0A1Y3PRJ7</accession>
<dbReference type="InterPro" id="IPR024515">
    <property type="entry name" value="DUF3397"/>
</dbReference>
<name>A0A1Y3PRJ7_9BACI</name>
<organism evidence="2 3">
    <name type="scientific">Bacillus thermozeamaize</name>
    <dbReference type="NCBI Taxonomy" id="230954"/>
    <lineage>
        <taxon>Bacteria</taxon>
        <taxon>Bacillati</taxon>
        <taxon>Bacillota</taxon>
        <taxon>Bacilli</taxon>
        <taxon>Bacillales</taxon>
        <taxon>Bacillaceae</taxon>
        <taxon>Bacillus</taxon>
    </lineage>
</organism>
<gene>
    <name evidence="2" type="ORF">BAA01_13260</name>
</gene>
<dbReference type="Pfam" id="PF11877">
    <property type="entry name" value="DUF3397"/>
    <property type="match status" value="1"/>
</dbReference>
<evidence type="ECO:0000313" key="2">
    <source>
        <dbReference type="EMBL" id="OUM87768.1"/>
    </source>
</evidence>
<sequence>MWEMFRKLYAILAAMPPVGYLFTYGLIYIVTKNRPLARLRALDVTTLFLLSAVSVLWYNVTGGSGWVLVLSLFILLGISLAFAQWWIRGRFHFRKWLRGVWRIGFLLLSALYVFLFVIGIFLLL</sequence>